<dbReference type="InterPro" id="IPR003156">
    <property type="entry name" value="DHHA1_dom"/>
</dbReference>
<dbReference type="Gene3D" id="3.90.1640.10">
    <property type="entry name" value="inorganic pyrophosphatase (n-terminal core)"/>
    <property type="match status" value="1"/>
</dbReference>
<dbReference type="SUPFAM" id="SSF64182">
    <property type="entry name" value="DHH phosphoesterases"/>
    <property type="match status" value="1"/>
</dbReference>
<accession>A0ABD5RN69</accession>
<dbReference type="Pfam" id="PF01368">
    <property type="entry name" value="DHH"/>
    <property type="match status" value="1"/>
</dbReference>
<evidence type="ECO:0000313" key="4">
    <source>
        <dbReference type="Proteomes" id="UP001596099"/>
    </source>
</evidence>
<name>A0ABD5RN69_9EURY</name>
<comment type="caution">
    <text evidence="3">The sequence shown here is derived from an EMBL/GenBank/DDBJ whole genome shotgun (WGS) entry which is preliminary data.</text>
</comment>
<protein>
    <submittedName>
        <fullName evidence="3">Bifunctional oligoribonuclease/PAP phosphatase NrnA</fullName>
        <ecNumber evidence="3">3.1.3.7</ecNumber>
    </submittedName>
</protein>
<gene>
    <name evidence="3" type="ORF">ACFPYI_09860</name>
</gene>
<dbReference type="GO" id="GO:0008441">
    <property type="term" value="F:3'(2'),5'-bisphosphate nucleotidase activity"/>
    <property type="evidence" value="ECO:0007669"/>
    <property type="project" value="UniProtKB-EC"/>
</dbReference>
<dbReference type="PANTHER" id="PTHR47618:SF1">
    <property type="entry name" value="BIFUNCTIONAL OLIGORIBONUCLEASE AND PAP PHOSPHATASE NRNA"/>
    <property type="match status" value="1"/>
</dbReference>
<dbReference type="InterPro" id="IPR051319">
    <property type="entry name" value="Oligoribo/pAp-PDE_c-di-AMP_PDE"/>
</dbReference>
<keyword evidence="3" id="KW-0378">Hydrolase</keyword>
<dbReference type="RefSeq" id="WP_247414525.1">
    <property type="nucleotide sequence ID" value="NZ_JALLGW010000001.1"/>
</dbReference>
<proteinExistence type="predicted"/>
<dbReference type="EC" id="3.1.3.7" evidence="3"/>
<dbReference type="PANTHER" id="PTHR47618">
    <property type="entry name" value="BIFUNCTIONAL OLIGORIBONUCLEASE AND PAP PHOSPHATASE NRNA"/>
    <property type="match status" value="1"/>
</dbReference>
<evidence type="ECO:0000259" key="2">
    <source>
        <dbReference type="Pfam" id="PF02272"/>
    </source>
</evidence>
<dbReference type="InterPro" id="IPR038763">
    <property type="entry name" value="DHH_sf"/>
</dbReference>
<dbReference type="Pfam" id="PF02272">
    <property type="entry name" value="DHHA1"/>
    <property type="match status" value="1"/>
</dbReference>
<dbReference type="EMBL" id="JBHSQH010000001">
    <property type="protein sequence ID" value="MFC5971635.1"/>
    <property type="molecule type" value="Genomic_DNA"/>
</dbReference>
<feature type="domain" description="DHHA1" evidence="2">
    <location>
        <begin position="220"/>
        <end position="318"/>
    </location>
</feature>
<dbReference type="InterPro" id="IPR001667">
    <property type="entry name" value="DDH_dom"/>
</dbReference>
<dbReference type="AlphaFoldDB" id="A0ABD5RN69"/>
<sequence>MARADDLVALLSRHESLLVCCHDNPDPDSIMSAVALERIATEAGVETTTLAYAGTVSHQQNRALVTLLDLPLEPLADHAIDDYDLLALVDHSTPGENNRLPTDTQVDIVVDHHPAEDVDATFVDHRESVGAAATILVEYLHDLGIVPDADLATGLLFAIRRETLDFTRGATANEYIAAEFLHPHVYLPLLKQLLNTPYSPATVDALGEAITNRRVRADRLVSRIETTEERDALPQAADFLLNLEGVSTVVVFGVIRNELQLSARSADPDQHIGALLRETFDGLGSVGGHREMAGGRIPLDALVDAEDREQAVDVATRLVTSALFGERRSHVQ</sequence>
<dbReference type="Proteomes" id="UP001596099">
    <property type="component" value="Unassembled WGS sequence"/>
</dbReference>
<organism evidence="3 4">
    <name type="scientific">Halomarina salina</name>
    <dbReference type="NCBI Taxonomy" id="1872699"/>
    <lineage>
        <taxon>Archaea</taxon>
        <taxon>Methanobacteriati</taxon>
        <taxon>Methanobacteriota</taxon>
        <taxon>Stenosarchaea group</taxon>
        <taxon>Halobacteria</taxon>
        <taxon>Halobacteriales</taxon>
        <taxon>Natronomonadaceae</taxon>
        <taxon>Halomarina</taxon>
    </lineage>
</organism>
<keyword evidence="4" id="KW-1185">Reference proteome</keyword>
<reference evidence="3 4" key="1">
    <citation type="journal article" date="2019" name="Int. J. Syst. Evol. Microbiol.">
        <title>The Global Catalogue of Microorganisms (GCM) 10K type strain sequencing project: providing services to taxonomists for standard genome sequencing and annotation.</title>
        <authorList>
            <consortium name="The Broad Institute Genomics Platform"/>
            <consortium name="The Broad Institute Genome Sequencing Center for Infectious Disease"/>
            <person name="Wu L."/>
            <person name="Ma J."/>
        </authorList>
    </citation>
    <scope>NUCLEOTIDE SEQUENCE [LARGE SCALE GENOMIC DNA]</scope>
    <source>
        <strain evidence="3 4">CGMCC 1.12543</strain>
    </source>
</reference>
<feature type="domain" description="DDH" evidence="1">
    <location>
        <begin position="18"/>
        <end position="158"/>
    </location>
</feature>
<evidence type="ECO:0000259" key="1">
    <source>
        <dbReference type="Pfam" id="PF01368"/>
    </source>
</evidence>
<evidence type="ECO:0000313" key="3">
    <source>
        <dbReference type="EMBL" id="MFC5971635.1"/>
    </source>
</evidence>